<dbReference type="EMBL" id="KB467920">
    <property type="protein sequence ID" value="PCH37345.1"/>
    <property type="molecule type" value="Genomic_DNA"/>
</dbReference>
<organism evidence="1 2">
    <name type="scientific">Wolfiporia cocos (strain MD-104)</name>
    <name type="common">Brown rot fungus</name>
    <dbReference type="NCBI Taxonomy" id="742152"/>
    <lineage>
        <taxon>Eukaryota</taxon>
        <taxon>Fungi</taxon>
        <taxon>Dikarya</taxon>
        <taxon>Basidiomycota</taxon>
        <taxon>Agaricomycotina</taxon>
        <taxon>Agaricomycetes</taxon>
        <taxon>Polyporales</taxon>
        <taxon>Phaeolaceae</taxon>
        <taxon>Wolfiporia</taxon>
    </lineage>
</organism>
<dbReference type="STRING" id="742152.A0A2H3J6S0"/>
<evidence type="ECO:0000313" key="1">
    <source>
        <dbReference type="EMBL" id="PCH37345.1"/>
    </source>
</evidence>
<name>A0A2H3J6S0_WOLCO</name>
<evidence type="ECO:0000313" key="2">
    <source>
        <dbReference type="Proteomes" id="UP000218811"/>
    </source>
</evidence>
<dbReference type="OrthoDB" id="3270368at2759"/>
<protein>
    <submittedName>
        <fullName evidence="1">Uncharacterized protein</fullName>
    </submittedName>
</protein>
<reference evidence="1 2" key="1">
    <citation type="journal article" date="2012" name="Science">
        <title>The Paleozoic origin of enzymatic lignin decomposition reconstructed from 31 fungal genomes.</title>
        <authorList>
            <person name="Floudas D."/>
            <person name="Binder M."/>
            <person name="Riley R."/>
            <person name="Barry K."/>
            <person name="Blanchette R.A."/>
            <person name="Henrissat B."/>
            <person name="Martinez A.T."/>
            <person name="Otillar R."/>
            <person name="Spatafora J.W."/>
            <person name="Yadav J.S."/>
            <person name="Aerts A."/>
            <person name="Benoit I."/>
            <person name="Boyd A."/>
            <person name="Carlson A."/>
            <person name="Copeland A."/>
            <person name="Coutinho P.M."/>
            <person name="de Vries R.P."/>
            <person name="Ferreira P."/>
            <person name="Findley K."/>
            <person name="Foster B."/>
            <person name="Gaskell J."/>
            <person name="Glotzer D."/>
            <person name="Gorecki P."/>
            <person name="Heitman J."/>
            <person name="Hesse C."/>
            <person name="Hori C."/>
            <person name="Igarashi K."/>
            <person name="Jurgens J.A."/>
            <person name="Kallen N."/>
            <person name="Kersten P."/>
            <person name="Kohler A."/>
            <person name="Kuees U."/>
            <person name="Kumar T.K.A."/>
            <person name="Kuo A."/>
            <person name="LaButti K."/>
            <person name="Larrondo L.F."/>
            <person name="Lindquist E."/>
            <person name="Ling A."/>
            <person name="Lombard V."/>
            <person name="Lucas S."/>
            <person name="Lundell T."/>
            <person name="Martin R."/>
            <person name="McLaughlin D.J."/>
            <person name="Morgenstern I."/>
            <person name="Morin E."/>
            <person name="Murat C."/>
            <person name="Nagy L.G."/>
            <person name="Nolan M."/>
            <person name="Ohm R.A."/>
            <person name="Patyshakuliyeva A."/>
            <person name="Rokas A."/>
            <person name="Ruiz-Duenas F.J."/>
            <person name="Sabat G."/>
            <person name="Salamov A."/>
            <person name="Samejima M."/>
            <person name="Schmutz J."/>
            <person name="Slot J.C."/>
            <person name="St John F."/>
            <person name="Stenlid J."/>
            <person name="Sun H."/>
            <person name="Sun S."/>
            <person name="Syed K."/>
            <person name="Tsang A."/>
            <person name="Wiebenga A."/>
            <person name="Young D."/>
            <person name="Pisabarro A."/>
            <person name="Eastwood D.C."/>
            <person name="Martin F."/>
            <person name="Cullen D."/>
            <person name="Grigoriev I.V."/>
            <person name="Hibbett D.S."/>
        </authorList>
    </citation>
    <scope>NUCLEOTIDE SEQUENCE [LARGE SCALE GENOMIC DNA]</scope>
    <source>
        <strain evidence="1 2">MD-104</strain>
    </source>
</reference>
<gene>
    <name evidence="1" type="ORF">WOLCODRAFT_158076</name>
</gene>
<sequence length="139" mass="15391">MSASDSPFELLQQTISKSRAKNSKSLAEALEKVSSHLVLLNLSTISEQASKALSQYLRRPLLPIYSAFPQPALEAAAAIFYKVYHEKVLPTLRKQQNEQQGLWEGVLNSLLSGVLDFLDESENGNIHPHALLQMGSCVR</sequence>
<dbReference type="Proteomes" id="UP000218811">
    <property type="component" value="Unassembled WGS sequence"/>
</dbReference>
<keyword evidence="2" id="KW-1185">Reference proteome</keyword>
<dbReference type="AlphaFoldDB" id="A0A2H3J6S0"/>
<dbReference type="OMA" id="RYAWEPI"/>
<accession>A0A2H3J6S0</accession>
<proteinExistence type="predicted"/>